<gene>
    <name evidence="1" type="primary">STPG2</name>
</gene>
<dbReference type="Pfam" id="PF07004">
    <property type="entry name" value="SHIPPO-rpt"/>
    <property type="match status" value="5"/>
</dbReference>
<evidence type="ECO:0000313" key="1">
    <source>
        <dbReference type="Ensembl" id="ENSCJAP00000013084.5"/>
    </source>
</evidence>
<organism evidence="1 2">
    <name type="scientific">Callithrix jacchus</name>
    <name type="common">White-tufted-ear marmoset</name>
    <name type="synonym">Simia Jacchus</name>
    <dbReference type="NCBI Taxonomy" id="9483"/>
    <lineage>
        <taxon>Eukaryota</taxon>
        <taxon>Metazoa</taxon>
        <taxon>Chordata</taxon>
        <taxon>Craniata</taxon>
        <taxon>Vertebrata</taxon>
        <taxon>Euteleostomi</taxon>
        <taxon>Mammalia</taxon>
        <taxon>Eutheria</taxon>
        <taxon>Euarchontoglires</taxon>
        <taxon>Primates</taxon>
        <taxon>Haplorrhini</taxon>
        <taxon>Platyrrhini</taxon>
        <taxon>Cebidae</taxon>
        <taxon>Callitrichinae</taxon>
        <taxon>Callithrix</taxon>
        <taxon>Callithrix</taxon>
    </lineage>
</organism>
<accession>F6Z1D4</accession>
<dbReference type="Ensembl" id="ENSCJAT00000013793.5">
    <property type="protein sequence ID" value="ENSCJAP00000013084.5"/>
    <property type="gene ID" value="ENSCJAG00000007049.5"/>
</dbReference>
<dbReference type="InterPro" id="IPR010736">
    <property type="entry name" value="SHIPPO-rpt"/>
</dbReference>
<dbReference type="FunCoup" id="F6Z1D4">
    <property type="interactions" value="14"/>
</dbReference>
<dbReference type="HOGENOM" id="CLU_040300_1_0_1"/>
<dbReference type="AlphaFoldDB" id="F6Z1D4"/>
<reference evidence="1" key="2">
    <citation type="submission" date="2025-08" db="UniProtKB">
        <authorList>
            <consortium name="Ensembl"/>
        </authorList>
    </citation>
    <scope>IDENTIFICATION</scope>
</reference>
<dbReference type="STRING" id="9483.ENSCJAP00000013084"/>
<protein>
    <submittedName>
        <fullName evidence="1">Sperm tail PG-rich repeat containing 2</fullName>
    </submittedName>
</protein>
<dbReference type="Proteomes" id="UP000008225">
    <property type="component" value="Chromosome 3"/>
</dbReference>
<dbReference type="PANTHER" id="PTHR21580:SF60">
    <property type="entry name" value="SPERM-TAIL PG-RICH REPEAT-CONTAINING PROTEIN 2"/>
    <property type="match status" value="1"/>
</dbReference>
<dbReference type="GeneTree" id="ENSGT00390000001063"/>
<name>F6Z1D4_CALJA</name>
<dbReference type="eggNOG" id="KOG1198">
    <property type="taxonomic scope" value="Eukaryota"/>
</dbReference>
<keyword evidence="2" id="KW-1185">Reference proteome</keyword>
<dbReference type="OMA" id="NDPRHAL"/>
<reference evidence="1" key="3">
    <citation type="submission" date="2025-09" db="UniProtKB">
        <authorList>
            <consortium name="Ensembl"/>
        </authorList>
    </citation>
    <scope>IDENTIFICATION</scope>
</reference>
<evidence type="ECO:0000313" key="2">
    <source>
        <dbReference type="Proteomes" id="UP000008225"/>
    </source>
</evidence>
<dbReference type="PANTHER" id="PTHR21580">
    <property type="entry name" value="SHIPPO-1-RELATED"/>
    <property type="match status" value="1"/>
</dbReference>
<dbReference type="InterPro" id="IPR051291">
    <property type="entry name" value="CIMAP"/>
</dbReference>
<reference evidence="1" key="1">
    <citation type="submission" date="2009-03" db="EMBL/GenBank/DDBJ databases">
        <authorList>
            <person name="Warren W."/>
            <person name="Ye L."/>
            <person name="Minx P."/>
            <person name="Worley K."/>
            <person name="Gibbs R."/>
            <person name="Wilson R.K."/>
        </authorList>
    </citation>
    <scope>NUCLEOTIDE SEQUENCE [LARGE SCALE GENOMIC DNA]</scope>
</reference>
<dbReference type="InParanoid" id="F6Z1D4"/>
<proteinExistence type="predicted"/>
<sequence length="616" mass="68180">MYDRAPRLLKLAEGGSTEAHVGPGSYQVPFLKQQATGSYAPFLSLTARESAFTIASSIEKAVPGPGHYNVSEAQCNIKGGHSLQNREKRFKKFISDNPGPASYDQSYPRTQDIMNRKVLEAKEHLQSKISSAPTLTRNVDAPSIPSCGKSYGYHINDDGSIIKRLPPASDNTLGPAYYKPQFGVSNATLKYKGIHFGNSSGRQELPKKSSPGPGQYDIVQKKTSYYENVNIKRDQQQNHCSFIPRLYEIIVLQAKKKGVPGPGKYDIKSQFQKTESMTQNASEASPAFLSQSQFCLLNEPRSKDIPVAKGTSSAQNLVSNSILLKEKAFLREVTDCRIDGRGKCNTLCQKRFLPMKSITPAPGTYNEPRTAIKSLKKTSGLKNIPFGQRAVRFTQDIRTEEMPGPGFYNILNNTIIANIRNICSKKQKKCAFGSSVPRTFFLVQKDACVTPGPADYQYGGISDELPNLTNKYAAFLSRTERTTKISDMVIPAPGSYDVHKSYEMSQVKHKYMPPRSLVARRKHASFLSATPRCLEKMTDGPGPASYNPVLRKSCPTPLFMKASKCFVESREITPGPATYETEFHSCYPGWSAMARSRLAAISASWVQAIFLPQPPE</sequence>